<dbReference type="InterPro" id="IPR000740">
    <property type="entry name" value="GrpE"/>
</dbReference>
<sequence length="564" mass="65897">MNRIIKENEIEKIVLEYRVKMHAIGDLTCNLIRSQIENISSRMLLVINQNLKNKDETKSFESLYYLMKDIKSMYEKCIRFIGEHEIQLENKQMTDIVIGIKEMAENAIYSIENGKDNPIAYERMVIISGGILKIKEAYRKKMNLLHEKCAVDNHITKAELLEYIQNFVSSFFEDMEEPVNEIIKNILNDLWHSEEKKKYMKLLLEQKKIMESLMMVKVEDFSKKNLTQQEIDFFELLMSIILEGYDQIVMKEEQLSKVVQIEVGEMGLLSPETILQAMEKNMSIYKDNVNTMLKYVDENHQNSHEAFIHLMYDELYKTHRSLLMKIKKESTNYQILSCHILELFEKLVAGLQNLNMKYKTSEGQKIGDAICDTIYMKYDTLKEKDTEYQLIKKDVSIIEDKKLLDMRQLIAEKAEGLLEDAIDGVTERLLEIQTHYLKEMASIETTVHHQNMTYLKNDLLFELRTYEEMIRHSLKKIMDLEGNQVKALSVLLIEAQKAFINALERIHITVIEPNEHDPFEGKLHEAILAETLEGFTKGSIIKCQSVGYQLESNILLRAMVIAAK</sequence>
<organism evidence="2 3">
    <name type="scientific">Petrocella atlantisensis</name>
    <dbReference type="NCBI Taxonomy" id="2173034"/>
    <lineage>
        <taxon>Bacteria</taxon>
        <taxon>Bacillati</taxon>
        <taxon>Bacillota</taxon>
        <taxon>Clostridia</taxon>
        <taxon>Lachnospirales</taxon>
        <taxon>Vallitaleaceae</taxon>
        <taxon>Petrocella</taxon>
    </lineage>
</organism>
<keyword evidence="1" id="KW-0143">Chaperone</keyword>
<evidence type="ECO:0000313" key="2">
    <source>
        <dbReference type="EMBL" id="VDN46839.1"/>
    </source>
</evidence>
<dbReference type="InterPro" id="IPR009012">
    <property type="entry name" value="GrpE_head"/>
</dbReference>
<dbReference type="SUPFAM" id="SSF51064">
    <property type="entry name" value="Head domain of nucleotide exchange factor GrpE"/>
    <property type="match status" value="1"/>
</dbReference>
<dbReference type="GO" id="GO:0006457">
    <property type="term" value="P:protein folding"/>
    <property type="evidence" value="ECO:0007669"/>
    <property type="project" value="InterPro"/>
</dbReference>
<reference evidence="2 3" key="1">
    <citation type="submission" date="2018-09" db="EMBL/GenBank/DDBJ databases">
        <authorList>
            <person name="Postec A."/>
        </authorList>
    </citation>
    <scope>NUCLEOTIDE SEQUENCE [LARGE SCALE GENOMIC DNA]</scope>
    <source>
        <strain evidence="2">70B-A</strain>
    </source>
</reference>
<gene>
    <name evidence="2" type="primary">grpE</name>
    <name evidence="2" type="ORF">PATL70BA_0963</name>
</gene>
<dbReference type="Pfam" id="PF01025">
    <property type="entry name" value="GrpE"/>
    <property type="match status" value="1"/>
</dbReference>
<dbReference type="EMBL" id="LR130778">
    <property type="protein sequence ID" value="VDN46839.1"/>
    <property type="molecule type" value="Genomic_DNA"/>
</dbReference>
<dbReference type="Proteomes" id="UP000279029">
    <property type="component" value="Chromosome"/>
</dbReference>
<proteinExistence type="predicted"/>
<name>A0A3P7S234_9FIRM</name>
<dbReference type="OrthoDB" id="9789811at2"/>
<dbReference type="AlphaFoldDB" id="A0A3P7S234"/>
<keyword evidence="3" id="KW-1185">Reference proteome</keyword>
<protein>
    <submittedName>
        <fullName evidence="2">Nucleotide exchange factor GrpE</fullName>
    </submittedName>
</protein>
<dbReference type="RefSeq" id="WP_125136274.1">
    <property type="nucleotide sequence ID" value="NZ_LR130778.1"/>
</dbReference>
<evidence type="ECO:0000313" key="3">
    <source>
        <dbReference type="Proteomes" id="UP000279029"/>
    </source>
</evidence>
<dbReference type="GO" id="GO:0051087">
    <property type="term" value="F:protein-folding chaperone binding"/>
    <property type="evidence" value="ECO:0007669"/>
    <property type="project" value="InterPro"/>
</dbReference>
<dbReference type="GO" id="GO:0000774">
    <property type="term" value="F:adenyl-nucleotide exchange factor activity"/>
    <property type="evidence" value="ECO:0007669"/>
    <property type="project" value="InterPro"/>
</dbReference>
<dbReference type="GO" id="GO:0042803">
    <property type="term" value="F:protein homodimerization activity"/>
    <property type="evidence" value="ECO:0007669"/>
    <property type="project" value="InterPro"/>
</dbReference>
<evidence type="ECO:0000256" key="1">
    <source>
        <dbReference type="ARBA" id="ARBA00023186"/>
    </source>
</evidence>
<accession>A0A3P7S234</accession>
<dbReference type="KEGG" id="cbar:PATL70BA_0963"/>